<evidence type="ECO:0000256" key="1">
    <source>
        <dbReference type="ARBA" id="ARBA00001974"/>
    </source>
</evidence>
<dbReference type="SUPFAM" id="SSF56645">
    <property type="entry name" value="Acyl-CoA dehydrogenase NM domain-like"/>
    <property type="match status" value="1"/>
</dbReference>
<gene>
    <name evidence="9" type="ORF">METZ01_LOCUS73858</name>
</gene>
<dbReference type="Gene3D" id="1.20.140.10">
    <property type="entry name" value="Butyryl-CoA Dehydrogenase, subunit A, domain 3"/>
    <property type="match status" value="1"/>
</dbReference>
<dbReference type="SUPFAM" id="SSF47203">
    <property type="entry name" value="Acyl-CoA dehydrogenase C-terminal domain-like"/>
    <property type="match status" value="1"/>
</dbReference>
<dbReference type="InterPro" id="IPR009100">
    <property type="entry name" value="AcylCoA_DH/oxidase_NM_dom_sf"/>
</dbReference>
<evidence type="ECO:0000256" key="3">
    <source>
        <dbReference type="ARBA" id="ARBA00022630"/>
    </source>
</evidence>
<dbReference type="GO" id="GO:0050660">
    <property type="term" value="F:flavin adenine dinucleotide binding"/>
    <property type="evidence" value="ECO:0007669"/>
    <property type="project" value="InterPro"/>
</dbReference>
<dbReference type="InterPro" id="IPR037069">
    <property type="entry name" value="AcylCoA_DH/ox_N_sf"/>
</dbReference>
<dbReference type="PANTHER" id="PTHR43884">
    <property type="entry name" value="ACYL-COA DEHYDROGENASE"/>
    <property type="match status" value="1"/>
</dbReference>
<protein>
    <recommendedName>
        <fullName evidence="10">Acyl-CoA dehydrogenase</fullName>
    </recommendedName>
</protein>
<keyword evidence="5" id="KW-0560">Oxidoreductase</keyword>
<dbReference type="Pfam" id="PF00441">
    <property type="entry name" value="Acyl-CoA_dh_1"/>
    <property type="match status" value="1"/>
</dbReference>
<name>A0A381TYW1_9ZZZZ</name>
<evidence type="ECO:0000256" key="2">
    <source>
        <dbReference type="ARBA" id="ARBA00009347"/>
    </source>
</evidence>
<comment type="cofactor">
    <cofactor evidence="1">
        <name>FAD</name>
        <dbReference type="ChEBI" id="CHEBI:57692"/>
    </cofactor>
</comment>
<evidence type="ECO:0000256" key="5">
    <source>
        <dbReference type="ARBA" id="ARBA00023002"/>
    </source>
</evidence>
<proteinExistence type="inferred from homology"/>
<reference evidence="9" key="1">
    <citation type="submission" date="2018-05" db="EMBL/GenBank/DDBJ databases">
        <authorList>
            <person name="Lanie J.A."/>
            <person name="Ng W.-L."/>
            <person name="Kazmierczak K.M."/>
            <person name="Andrzejewski T.M."/>
            <person name="Davidsen T.M."/>
            <person name="Wayne K.J."/>
            <person name="Tettelin H."/>
            <person name="Glass J.I."/>
            <person name="Rusch D."/>
            <person name="Podicherti R."/>
            <person name="Tsui H.-C.T."/>
            <person name="Winkler M.E."/>
        </authorList>
    </citation>
    <scope>NUCLEOTIDE SEQUENCE</scope>
</reference>
<dbReference type="CDD" id="cd00567">
    <property type="entry name" value="ACAD"/>
    <property type="match status" value="1"/>
</dbReference>
<evidence type="ECO:0000259" key="7">
    <source>
        <dbReference type="Pfam" id="PF02770"/>
    </source>
</evidence>
<dbReference type="InterPro" id="IPR009075">
    <property type="entry name" value="AcylCo_DH/oxidase_C"/>
</dbReference>
<evidence type="ECO:0000259" key="6">
    <source>
        <dbReference type="Pfam" id="PF00441"/>
    </source>
</evidence>
<dbReference type="Pfam" id="PF02771">
    <property type="entry name" value="Acyl-CoA_dh_N"/>
    <property type="match status" value="1"/>
</dbReference>
<dbReference type="InterPro" id="IPR046373">
    <property type="entry name" value="Acyl-CoA_Oxase/DH_mid-dom_sf"/>
</dbReference>
<dbReference type="GO" id="GO:0003995">
    <property type="term" value="F:acyl-CoA dehydrogenase activity"/>
    <property type="evidence" value="ECO:0007669"/>
    <property type="project" value="TreeGrafter"/>
</dbReference>
<feature type="domain" description="Acyl-CoA dehydrogenase/oxidase C-terminal" evidence="6">
    <location>
        <begin position="224"/>
        <end position="370"/>
    </location>
</feature>
<dbReference type="PANTHER" id="PTHR43884:SF20">
    <property type="entry name" value="ACYL-COA DEHYDROGENASE FADE28"/>
    <property type="match status" value="1"/>
</dbReference>
<feature type="domain" description="Acyl-CoA dehydrogenase/oxidase N-terminal" evidence="8">
    <location>
        <begin position="6"/>
        <end position="118"/>
    </location>
</feature>
<dbReference type="Gene3D" id="2.40.110.10">
    <property type="entry name" value="Butyryl-CoA Dehydrogenase, subunit A, domain 2"/>
    <property type="match status" value="1"/>
</dbReference>
<keyword evidence="3" id="KW-0285">Flavoprotein</keyword>
<dbReference type="Pfam" id="PF02770">
    <property type="entry name" value="Acyl-CoA_dh_M"/>
    <property type="match status" value="1"/>
</dbReference>
<dbReference type="InterPro" id="IPR013786">
    <property type="entry name" value="AcylCoA_DH/ox_N"/>
</dbReference>
<accession>A0A381TYW1</accession>
<dbReference type="InterPro" id="IPR006091">
    <property type="entry name" value="Acyl-CoA_Oxase/DH_mid-dom"/>
</dbReference>
<organism evidence="9">
    <name type="scientific">marine metagenome</name>
    <dbReference type="NCBI Taxonomy" id="408172"/>
    <lineage>
        <taxon>unclassified sequences</taxon>
        <taxon>metagenomes</taxon>
        <taxon>ecological metagenomes</taxon>
    </lineage>
</organism>
<comment type="similarity">
    <text evidence="2">Belongs to the acyl-CoA dehydrogenase family.</text>
</comment>
<dbReference type="InterPro" id="IPR036250">
    <property type="entry name" value="AcylCo_DH-like_C"/>
</dbReference>
<dbReference type="EMBL" id="UINC01005386">
    <property type="protein sequence ID" value="SVA21004.1"/>
    <property type="molecule type" value="Genomic_DNA"/>
</dbReference>
<evidence type="ECO:0000256" key="4">
    <source>
        <dbReference type="ARBA" id="ARBA00022827"/>
    </source>
</evidence>
<sequence>MALVINEEQQMLKSSTKEFLDLKSPLTLMRELRDDNYNQFKGELWTEMVEMGWTALTIPEKYNGLNFGFVGLGQVLEEMGRKLTVSPIISTVLMSTSLISLSKNEVLKNKLFQEIMNGSKLCTIAHEEGRHHNPELINSLISKNDDHFILNGKKKFVIDGSISDYLIVSAKHEDGKNIALVLIDRKSDGISLNNKVHMDSRIYSDISFENVKIDKMNFLSTDDDGSIILNKTLDITRIGLAAEMLGNIQEAFEITMNYIKEREQFGVKIASFQALQHRSALMFGEIELCKSIVLRALQAIDSNDNELPKFASLAKAKLGLVSKLVTNEAVQMHGGIGVTDDVDIGFFLKRTRVAHRILGDSNYHLYRLAKLNNY</sequence>
<keyword evidence="4" id="KW-0274">FAD</keyword>
<dbReference type="Gene3D" id="1.10.540.10">
    <property type="entry name" value="Acyl-CoA dehydrogenase/oxidase, N-terminal domain"/>
    <property type="match status" value="1"/>
</dbReference>
<evidence type="ECO:0000313" key="9">
    <source>
        <dbReference type="EMBL" id="SVA21004.1"/>
    </source>
</evidence>
<dbReference type="AlphaFoldDB" id="A0A381TYW1"/>
<evidence type="ECO:0000259" key="8">
    <source>
        <dbReference type="Pfam" id="PF02771"/>
    </source>
</evidence>
<evidence type="ECO:0008006" key="10">
    <source>
        <dbReference type="Google" id="ProtNLM"/>
    </source>
</evidence>
<feature type="domain" description="Acyl-CoA oxidase/dehydrogenase middle" evidence="7">
    <location>
        <begin position="132"/>
        <end position="211"/>
    </location>
</feature>